<organism evidence="8 9">
    <name type="scientific">Nematostella vectensis</name>
    <name type="common">Starlet sea anemone</name>
    <dbReference type="NCBI Taxonomy" id="45351"/>
    <lineage>
        <taxon>Eukaryota</taxon>
        <taxon>Metazoa</taxon>
        <taxon>Cnidaria</taxon>
        <taxon>Anthozoa</taxon>
        <taxon>Hexacorallia</taxon>
        <taxon>Actiniaria</taxon>
        <taxon>Edwardsiidae</taxon>
        <taxon>Nematostella</taxon>
    </lineage>
</organism>
<evidence type="ECO:0000256" key="1">
    <source>
        <dbReference type="ARBA" id="ARBA00004141"/>
    </source>
</evidence>
<feature type="transmembrane region" description="Helical" evidence="6">
    <location>
        <begin position="168"/>
        <end position="191"/>
    </location>
</feature>
<sequence>MLLYFKLQFYMEEKYGKDDSIIATVLLMIPSVSYSVMIAVLNNIYHRIALWLTEWENHRLESSYNNHLIVKLVLFYFVNCFYSLFYIAFYLQDIALLRTHLAALMITSQVIGQITESLVPYLMFRSRVTTLSKEGKKIVVKSADLTDSIEKQGQQEHYTDTFGDYLELFLQFGYTFLFSSAYPMAAFWALLNNVIEIRTDAFKMCRIFQRPFSQPVSSIGAWQVS</sequence>
<feature type="transmembrane region" description="Helical" evidence="6">
    <location>
        <begin position="68"/>
        <end position="89"/>
    </location>
</feature>
<dbReference type="PhylomeDB" id="A7T7Z0"/>
<comment type="similarity">
    <text evidence="2 6">Belongs to the anoctamin family.</text>
</comment>
<evidence type="ECO:0000313" key="8">
    <source>
        <dbReference type="EMBL" id="EDO27906.1"/>
    </source>
</evidence>
<name>A7T7Z0_NEMVE</name>
<dbReference type="HOGENOM" id="CLU_1232562_0_0_1"/>
<evidence type="ECO:0000256" key="4">
    <source>
        <dbReference type="ARBA" id="ARBA00022989"/>
    </source>
</evidence>
<evidence type="ECO:0000256" key="3">
    <source>
        <dbReference type="ARBA" id="ARBA00022692"/>
    </source>
</evidence>
<evidence type="ECO:0000256" key="2">
    <source>
        <dbReference type="ARBA" id="ARBA00009671"/>
    </source>
</evidence>
<reference evidence="8 9" key="1">
    <citation type="journal article" date="2007" name="Science">
        <title>Sea anemone genome reveals ancestral eumetazoan gene repertoire and genomic organization.</title>
        <authorList>
            <person name="Putnam N.H."/>
            <person name="Srivastava M."/>
            <person name="Hellsten U."/>
            <person name="Dirks B."/>
            <person name="Chapman J."/>
            <person name="Salamov A."/>
            <person name="Terry A."/>
            <person name="Shapiro H."/>
            <person name="Lindquist E."/>
            <person name="Kapitonov V.V."/>
            <person name="Jurka J."/>
            <person name="Genikhovich G."/>
            <person name="Grigoriev I.V."/>
            <person name="Lucas S.M."/>
            <person name="Steele R.E."/>
            <person name="Finnerty J.R."/>
            <person name="Technau U."/>
            <person name="Martindale M.Q."/>
            <person name="Rokhsar D.S."/>
        </authorList>
    </citation>
    <scope>NUCLEOTIDE SEQUENCE [LARGE SCALE GENOMIC DNA]</scope>
    <source>
        <strain evidence="9">CH2 X CH6</strain>
    </source>
</reference>
<dbReference type="OMA" id="WRANQTI"/>
<proteinExistence type="inferred from homology"/>
<evidence type="ECO:0000259" key="7">
    <source>
        <dbReference type="Pfam" id="PF04547"/>
    </source>
</evidence>
<gene>
    <name evidence="8" type="ORF">NEMVEDRAFT_v1g3666</name>
</gene>
<evidence type="ECO:0000256" key="6">
    <source>
        <dbReference type="RuleBase" id="RU280814"/>
    </source>
</evidence>
<keyword evidence="9" id="KW-1185">Reference proteome</keyword>
<feature type="non-terminal residue" evidence="8">
    <location>
        <position position="225"/>
    </location>
</feature>
<keyword evidence="3 6" id="KW-0812">Transmembrane</keyword>
<dbReference type="InterPro" id="IPR049452">
    <property type="entry name" value="Anoctamin_TM"/>
</dbReference>
<dbReference type="EMBL" id="DS472403">
    <property type="protein sequence ID" value="EDO27906.1"/>
    <property type="molecule type" value="Genomic_DNA"/>
</dbReference>
<feature type="transmembrane region" description="Helical" evidence="6">
    <location>
        <begin position="21"/>
        <end position="48"/>
    </location>
</feature>
<dbReference type="PANTHER" id="PTHR12308">
    <property type="entry name" value="ANOCTAMIN"/>
    <property type="match status" value="1"/>
</dbReference>
<accession>A7T7Z0</accession>
<comment type="subcellular location">
    <subcellularLocation>
        <location evidence="1 6">Membrane</location>
        <topology evidence="1 6">Multi-pass membrane protein</topology>
    </subcellularLocation>
</comment>
<dbReference type="InParanoid" id="A7T7Z0"/>
<feature type="domain" description="Anoctamin transmembrane" evidence="7">
    <location>
        <begin position="1"/>
        <end position="223"/>
    </location>
</feature>
<dbReference type="Pfam" id="PF04547">
    <property type="entry name" value="Anoctamin"/>
    <property type="match status" value="1"/>
</dbReference>
<comment type="caution">
    <text evidence="6">Lacks conserved residue(s) required for the propagation of feature annotation.</text>
</comment>
<dbReference type="Proteomes" id="UP000001593">
    <property type="component" value="Unassembled WGS sequence"/>
</dbReference>
<dbReference type="eggNOG" id="KOG2513">
    <property type="taxonomic scope" value="Eukaryota"/>
</dbReference>
<dbReference type="AlphaFoldDB" id="A7T7Z0"/>
<evidence type="ECO:0000256" key="5">
    <source>
        <dbReference type="ARBA" id="ARBA00023136"/>
    </source>
</evidence>
<dbReference type="GO" id="GO:0016020">
    <property type="term" value="C:membrane"/>
    <property type="evidence" value="ECO:0007669"/>
    <property type="project" value="UniProtKB-SubCell"/>
</dbReference>
<keyword evidence="5 6" id="KW-0472">Membrane</keyword>
<protein>
    <recommendedName>
        <fullName evidence="6">Anoctamin</fullName>
    </recommendedName>
</protein>
<dbReference type="InterPro" id="IPR007632">
    <property type="entry name" value="Anoctamin"/>
</dbReference>
<dbReference type="KEGG" id="nve:5498264"/>
<dbReference type="PANTHER" id="PTHR12308:SF51">
    <property type="entry name" value="ANOCTAMIN-8"/>
    <property type="match status" value="1"/>
</dbReference>
<evidence type="ECO:0000313" key="9">
    <source>
        <dbReference type="Proteomes" id="UP000001593"/>
    </source>
</evidence>
<keyword evidence="4 6" id="KW-1133">Transmembrane helix</keyword>